<dbReference type="Proteomes" id="UP000474757">
    <property type="component" value="Unassembled WGS sequence"/>
</dbReference>
<dbReference type="SUPFAM" id="SSF46785">
    <property type="entry name" value="Winged helix' DNA-binding domain"/>
    <property type="match status" value="1"/>
</dbReference>
<dbReference type="Gene3D" id="1.10.10.10">
    <property type="entry name" value="Winged helix-like DNA-binding domain superfamily/Winged helix DNA-binding domain"/>
    <property type="match status" value="1"/>
</dbReference>
<dbReference type="InterPro" id="IPR026881">
    <property type="entry name" value="WYL_dom"/>
</dbReference>
<evidence type="ECO:0000259" key="1">
    <source>
        <dbReference type="Pfam" id="PF08279"/>
    </source>
</evidence>
<proteinExistence type="predicted"/>
<evidence type="ECO:0000313" key="4">
    <source>
        <dbReference type="Proteomes" id="UP000474757"/>
    </source>
</evidence>
<accession>A0A6B2JX13</accession>
<dbReference type="InterPro" id="IPR036388">
    <property type="entry name" value="WH-like_DNA-bd_sf"/>
</dbReference>
<gene>
    <name evidence="3" type="ORF">GZA08_07250</name>
</gene>
<dbReference type="Pfam" id="PF13280">
    <property type="entry name" value="WYL"/>
    <property type="match status" value="1"/>
</dbReference>
<protein>
    <submittedName>
        <fullName evidence="3">HTH domain-containing protein</fullName>
    </submittedName>
</protein>
<evidence type="ECO:0000259" key="2">
    <source>
        <dbReference type="Pfam" id="PF13280"/>
    </source>
</evidence>
<reference evidence="3 4" key="1">
    <citation type="submission" date="2020-02" db="EMBL/GenBank/DDBJ databases">
        <title>Pseudoroseicyclus tamarix, sp. nov., isolated from offshore sediment of a Tamarix chinensis forest.</title>
        <authorList>
            <person name="Gai Y."/>
        </authorList>
    </citation>
    <scope>NUCLEOTIDE SEQUENCE [LARGE SCALE GENOMIC DNA]</scope>
    <source>
        <strain evidence="3 4">CLL3-39</strain>
    </source>
</reference>
<feature type="domain" description="WYL" evidence="2">
    <location>
        <begin position="137"/>
        <end position="199"/>
    </location>
</feature>
<comment type="caution">
    <text evidence="3">The sequence shown here is derived from an EMBL/GenBank/DDBJ whole genome shotgun (WGS) entry which is preliminary data.</text>
</comment>
<dbReference type="InterPro" id="IPR036390">
    <property type="entry name" value="WH_DNA-bd_sf"/>
</dbReference>
<sequence>MRRKDRLFRLMQLLKGGRVRRAEDLAEALGVSVRTIYRDMDVLIDSGVPIEGARGLGYRATEEVALPPMLLTLTELEALHLGLAAVGAGADEELKAAVRSLSAKLDAALPEDRQTTPAGFGFSLHPFAGAGQAYAWLPQIRAALRARQKLRLAPEEGAEAETLRPLKLEYWGRVWVLTGWAEEAEAFRQVRVDRIAELRLLPELFVEEEGRRLVDFEE</sequence>
<keyword evidence="4" id="KW-1185">Reference proteome</keyword>
<dbReference type="AlphaFoldDB" id="A0A6B2JX13"/>
<dbReference type="Pfam" id="PF08279">
    <property type="entry name" value="HTH_11"/>
    <property type="match status" value="1"/>
</dbReference>
<organism evidence="3 4">
    <name type="scientific">Pseudoroseicyclus tamaricis</name>
    <dbReference type="NCBI Taxonomy" id="2705421"/>
    <lineage>
        <taxon>Bacteria</taxon>
        <taxon>Pseudomonadati</taxon>
        <taxon>Pseudomonadota</taxon>
        <taxon>Alphaproteobacteria</taxon>
        <taxon>Rhodobacterales</taxon>
        <taxon>Paracoccaceae</taxon>
        <taxon>Pseudoroseicyclus</taxon>
    </lineage>
</organism>
<dbReference type="PANTHER" id="PTHR34580">
    <property type="match status" value="1"/>
</dbReference>
<evidence type="ECO:0000313" key="3">
    <source>
        <dbReference type="EMBL" id="NDV00764.1"/>
    </source>
</evidence>
<dbReference type="EMBL" id="JAAGAB010000002">
    <property type="protein sequence ID" value="NDV00764.1"/>
    <property type="molecule type" value="Genomic_DNA"/>
</dbReference>
<dbReference type="PROSITE" id="PS52050">
    <property type="entry name" value="WYL"/>
    <property type="match status" value="1"/>
</dbReference>
<dbReference type="RefSeq" id="WP_163891553.1">
    <property type="nucleotide sequence ID" value="NZ_JAAFYS010000002.1"/>
</dbReference>
<dbReference type="InterPro" id="IPR013196">
    <property type="entry name" value="HTH_11"/>
</dbReference>
<dbReference type="PANTHER" id="PTHR34580:SF3">
    <property type="entry name" value="PROTEIN PAFB"/>
    <property type="match status" value="1"/>
</dbReference>
<feature type="domain" description="Helix-turn-helix type 11" evidence="1">
    <location>
        <begin position="6"/>
        <end position="59"/>
    </location>
</feature>
<name>A0A6B2JX13_9RHOB</name>
<dbReference type="InterPro" id="IPR051534">
    <property type="entry name" value="CBASS_pafABC_assoc_protein"/>
</dbReference>